<keyword evidence="7" id="KW-1185">Reference proteome</keyword>
<reference evidence="6 7" key="1">
    <citation type="submission" date="2015-05" db="EMBL/GenBank/DDBJ databases">
        <title>Draft genome sequence of the bacterium Gordonia jacobaea a new member of the Gordonia genus.</title>
        <authorList>
            <person name="Jimenez-Galisteo G."/>
            <person name="Dominguez A."/>
            <person name="Munoz E."/>
            <person name="Vinas M."/>
        </authorList>
    </citation>
    <scope>NUCLEOTIDE SEQUENCE [LARGE SCALE GENOMIC DNA]</scope>
    <source>
        <strain evidence="7">mv1</strain>
    </source>
</reference>
<dbReference type="InterPro" id="IPR036661">
    <property type="entry name" value="Luciferase-like_sf"/>
</dbReference>
<dbReference type="Gene3D" id="3.20.20.30">
    <property type="entry name" value="Luciferase-like domain"/>
    <property type="match status" value="1"/>
</dbReference>
<protein>
    <recommendedName>
        <fullName evidence="5">Luciferase-like domain-containing protein</fullName>
    </recommendedName>
</protein>
<dbReference type="PANTHER" id="PTHR42847:SF4">
    <property type="entry name" value="ALKANESULFONATE MONOOXYGENASE-RELATED"/>
    <property type="match status" value="1"/>
</dbReference>
<dbReference type="NCBIfam" id="TIGR03619">
    <property type="entry name" value="F420_Rv2161c"/>
    <property type="match status" value="1"/>
</dbReference>
<evidence type="ECO:0000313" key="7">
    <source>
        <dbReference type="Proteomes" id="UP000037247"/>
    </source>
</evidence>
<evidence type="ECO:0000259" key="5">
    <source>
        <dbReference type="Pfam" id="PF00296"/>
    </source>
</evidence>
<dbReference type="PANTHER" id="PTHR42847">
    <property type="entry name" value="ALKANESULFONATE MONOOXYGENASE"/>
    <property type="match status" value="1"/>
</dbReference>
<comment type="caution">
    <text evidence="6">The sequence shown here is derived from an EMBL/GenBank/DDBJ whole genome shotgun (WGS) entry which is preliminary data.</text>
</comment>
<dbReference type="SUPFAM" id="SSF51679">
    <property type="entry name" value="Bacterial luciferase-like"/>
    <property type="match status" value="1"/>
</dbReference>
<dbReference type="EMBL" id="LDTZ01000019">
    <property type="protein sequence ID" value="KNA90479.1"/>
    <property type="molecule type" value="Genomic_DNA"/>
</dbReference>
<accession>A0ABR5I9X8</accession>
<dbReference type="Pfam" id="PF00296">
    <property type="entry name" value="Bac_luciferase"/>
    <property type="match status" value="1"/>
</dbReference>
<keyword evidence="4" id="KW-0503">Monooxygenase</keyword>
<dbReference type="InterPro" id="IPR019921">
    <property type="entry name" value="Lucif-like_OxRdtase_Rv2161c"/>
</dbReference>
<evidence type="ECO:0000256" key="1">
    <source>
        <dbReference type="ARBA" id="ARBA00022630"/>
    </source>
</evidence>
<name>A0ABR5I9X8_9ACTN</name>
<evidence type="ECO:0000256" key="2">
    <source>
        <dbReference type="ARBA" id="ARBA00022643"/>
    </source>
</evidence>
<keyword evidence="3" id="KW-0560">Oxidoreductase</keyword>
<organism evidence="6 7">
    <name type="scientific">Gordonia jacobaea</name>
    <dbReference type="NCBI Taxonomy" id="122202"/>
    <lineage>
        <taxon>Bacteria</taxon>
        <taxon>Bacillati</taxon>
        <taxon>Actinomycetota</taxon>
        <taxon>Actinomycetes</taxon>
        <taxon>Mycobacteriales</taxon>
        <taxon>Gordoniaceae</taxon>
        <taxon>Gordonia</taxon>
    </lineage>
</organism>
<evidence type="ECO:0000313" key="6">
    <source>
        <dbReference type="EMBL" id="KNA90479.1"/>
    </source>
</evidence>
<dbReference type="InterPro" id="IPR050172">
    <property type="entry name" value="SsuD_RutA_monooxygenase"/>
</dbReference>
<proteinExistence type="predicted"/>
<keyword evidence="1" id="KW-0285">Flavoprotein</keyword>
<dbReference type="InterPro" id="IPR011251">
    <property type="entry name" value="Luciferase-like_dom"/>
</dbReference>
<feature type="domain" description="Luciferase-like" evidence="5">
    <location>
        <begin position="12"/>
        <end position="248"/>
    </location>
</feature>
<gene>
    <name evidence="6" type="ORF">ABW18_16515</name>
</gene>
<evidence type="ECO:0000256" key="4">
    <source>
        <dbReference type="ARBA" id="ARBA00023033"/>
    </source>
</evidence>
<evidence type="ECO:0000256" key="3">
    <source>
        <dbReference type="ARBA" id="ARBA00023002"/>
    </source>
</evidence>
<keyword evidence="2" id="KW-0288">FMN</keyword>
<sequence>MVCMGFHVALPNDGSIEQLTELATAAENLGFDGVWLAEHVLPPIKHPDPAYAAEYDPLVLLGFIAAHTTTVRVGTSILVLPLRNPFVVAKQAATVDALSDGRLELGVGVGWDADEFTAVGAQFHDRGHRTDEAIGVLRHLWAGNTDGLLGEHYSFGGGYPTPVRPQGIPITIGGHSTAAVNRAARLGDRWQSIYFNNSGTDPATFRAIAADLKRRTEGRVTTAIKRFVRTADQVDALVDELDTWRRAGADDVVVWFGEPAVFGPLQERFARKAQVNT</sequence>
<dbReference type="Proteomes" id="UP000037247">
    <property type="component" value="Unassembled WGS sequence"/>
</dbReference>